<reference evidence="3 4" key="1">
    <citation type="submission" date="2020-08" db="EMBL/GenBank/DDBJ databases">
        <authorList>
            <person name="Sun Q."/>
            <person name="Inoue M."/>
        </authorList>
    </citation>
    <scope>NUCLEOTIDE SEQUENCE [LARGE SCALE GENOMIC DNA]</scope>
    <source>
        <strain evidence="3 4">CCM 8938</strain>
    </source>
</reference>
<dbReference type="Gene3D" id="1.20.5.1930">
    <property type="match status" value="1"/>
</dbReference>
<evidence type="ECO:0000313" key="3">
    <source>
        <dbReference type="EMBL" id="MBC6112070.1"/>
    </source>
</evidence>
<dbReference type="EMBL" id="JACRYL010000016">
    <property type="protein sequence ID" value="MBC6112070.1"/>
    <property type="molecule type" value="Genomic_DNA"/>
</dbReference>
<evidence type="ECO:0000313" key="4">
    <source>
        <dbReference type="Proteomes" id="UP000652755"/>
    </source>
</evidence>
<accession>A0ABR7KW69</accession>
<comment type="caution">
    <text evidence="3">The sequence shown here is derived from an EMBL/GenBank/DDBJ whole genome shotgun (WGS) entry which is preliminary data.</text>
</comment>
<evidence type="ECO:0000259" key="2">
    <source>
        <dbReference type="Pfam" id="PF07730"/>
    </source>
</evidence>
<gene>
    <name evidence="3" type="ORF">H7U22_16730</name>
</gene>
<protein>
    <submittedName>
        <fullName evidence="3">Histidine kinase dimerization/phosphoacceptor domain-containing protein</fullName>
    </submittedName>
</protein>
<keyword evidence="1" id="KW-0472">Membrane</keyword>
<keyword evidence="1" id="KW-0812">Transmembrane</keyword>
<keyword evidence="3" id="KW-0808">Transferase</keyword>
<dbReference type="Pfam" id="PF07730">
    <property type="entry name" value="HisKA_3"/>
    <property type="match status" value="1"/>
</dbReference>
<evidence type="ECO:0000256" key="1">
    <source>
        <dbReference type="SAM" id="Phobius"/>
    </source>
</evidence>
<keyword evidence="3" id="KW-0418">Kinase</keyword>
<keyword evidence="4" id="KW-1185">Reference proteome</keyword>
<feature type="domain" description="Signal transduction histidine kinase subgroup 3 dimerisation and phosphoacceptor" evidence="2">
    <location>
        <begin position="52"/>
        <end position="89"/>
    </location>
</feature>
<dbReference type="GO" id="GO:0016301">
    <property type="term" value="F:kinase activity"/>
    <property type="evidence" value="ECO:0007669"/>
    <property type="project" value="UniProtKB-KW"/>
</dbReference>
<dbReference type="InterPro" id="IPR011712">
    <property type="entry name" value="Sig_transdc_His_kin_sub3_dim/P"/>
</dbReference>
<name>A0ABR7KW69_9SPHI</name>
<proteinExistence type="predicted"/>
<keyword evidence="1" id="KW-1133">Transmembrane helix</keyword>
<organism evidence="3 4">
    <name type="scientific">Pedobacter fastidiosus</name>
    <dbReference type="NCBI Taxonomy" id="2765361"/>
    <lineage>
        <taxon>Bacteria</taxon>
        <taxon>Pseudomonadati</taxon>
        <taxon>Bacteroidota</taxon>
        <taxon>Sphingobacteriia</taxon>
        <taxon>Sphingobacteriales</taxon>
        <taxon>Sphingobacteriaceae</taxon>
        <taxon>Pedobacter</taxon>
    </lineage>
</organism>
<dbReference type="Proteomes" id="UP000652755">
    <property type="component" value="Unassembled WGS sequence"/>
</dbReference>
<sequence>MMNVNILENWLVELCAFSALILLLAYITIRNYAIKNQSKSKYGEQQRFIRLERQRISSEIHDEVGAGISAIKLYAELARKKRDDVEEIKQISLWLMNLPLK</sequence>
<feature type="transmembrane region" description="Helical" evidence="1">
    <location>
        <begin position="6"/>
        <end position="29"/>
    </location>
</feature>
<dbReference type="RefSeq" id="WP_187072498.1">
    <property type="nucleotide sequence ID" value="NZ_JACRYL010000016.1"/>
</dbReference>